<organism evidence="1 2">
    <name type="scientific">Spiromyces aspiralis</name>
    <dbReference type="NCBI Taxonomy" id="68401"/>
    <lineage>
        <taxon>Eukaryota</taxon>
        <taxon>Fungi</taxon>
        <taxon>Fungi incertae sedis</taxon>
        <taxon>Zoopagomycota</taxon>
        <taxon>Kickxellomycotina</taxon>
        <taxon>Kickxellomycetes</taxon>
        <taxon>Kickxellales</taxon>
        <taxon>Kickxellaceae</taxon>
        <taxon>Spiromyces</taxon>
    </lineage>
</organism>
<sequence length="169" mass="18980">MPLATRNTNLRKFEVDPGVTVFLVSLKAGGVGLNLACATHVFMMDPYWNPGIERQAIDRIHRLGQTRIVTVTRYVIKDSIEERIMALQERKSKVIEVSLLDKKRLRRTYRDPGGRLVMEEDTEDEMSSALDKTLGTKDSDINGGIGQALGGKTRKERIEQLQFLFSGGS</sequence>
<reference evidence="1" key="1">
    <citation type="submission" date="2022-06" db="EMBL/GenBank/DDBJ databases">
        <title>Phylogenomic reconstructions and comparative analyses of Kickxellomycotina fungi.</title>
        <authorList>
            <person name="Reynolds N.K."/>
            <person name="Stajich J.E."/>
            <person name="Barry K."/>
            <person name="Grigoriev I.V."/>
            <person name="Crous P."/>
            <person name="Smith M.E."/>
        </authorList>
    </citation>
    <scope>NUCLEOTIDE SEQUENCE</scope>
    <source>
        <strain evidence="1">RSA 2271</strain>
    </source>
</reference>
<keyword evidence="2" id="KW-1185">Reference proteome</keyword>
<comment type="caution">
    <text evidence="1">The sequence shown here is derived from an EMBL/GenBank/DDBJ whole genome shotgun (WGS) entry which is preliminary data.</text>
</comment>
<accession>A0ACC1HAZ4</accession>
<evidence type="ECO:0000313" key="1">
    <source>
        <dbReference type="EMBL" id="KAJ1672506.1"/>
    </source>
</evidence>
<evidence type="ECO:0000313" key="2">
    <source>
        <dbReference type="Proteomes" id="UP001145114"/>
    </source>
</evidence>
<proteinExistence type="predicted"/>
<protein>
    <submittedName>
        <fullName evidence="1">Uncharacterized protein</fullName>
    </submittedName>
</protein>
<name>A0ACC1HAZ4_9FUNG</name>
<dbReference type="Proteomes" id="UP001145114">
    <property type="component" value="Unassembled WGS sequence"/>
</dbReference>
<dbReference type="EMBL" id="JAMZIH010008277">
    <property type="protein sequence ID" value="KAJ1672506.1"/>
    <property type="molecule type" value="Genomic_DNA"/>
</dbReference>
<gene>
    <name evidence="1" type="ORF">EV182_007046</name>
</gene>